<evidence type="ECO:0000313" key="2">
    <source>
        <dbReference type="Proteomes" id="UP000012073"/>
    </source>
</evidence>
<dbReference type="Gramene" id="CDF39208">
    <property type="protein sequence ID" value="CDF39208"/>
    <property type="gene ID" value="CHC_T00006471001"/>
</dbReference>
<dbReference type="GeneID" id="17326838"/>
<gene>
    <name evidence="1" type="ORF">CHC_T00006471001</name>
</gene>
<protein>
    <submittedName>
        <fullName evidence="1">Uncharacterized protein</fullName>
    </submittedName>
</protein>
<accession>R7QN49</accession>
<name>R7QN49_CHOCR</name>
<dbReference type="AlphaFoldDB" id="R7QN49"/>
<dbReference type="KEGG" id="ccp:CHC_T00006471001"/>
<sequence>MWDVSVTYQFSGGEVLRGRGWWVKSGGGKWETLRHGLERTIFINRCVRDELPRLGRAWECGDPLLSGNGMFDCGVCGQSKQRTRETVGYPLLCVVSETSCSKIWSLWMEYDT</sequence>
<dbReference type="EMBL" id="HG002012">
    <property type="protein sequence ID" value="CDF39208.1"/>
    <property type="molecule type" value="Genomic_DNA"/>
</dbReference>
<dbReference type="RefSeq" id="XP_005719119.1">
    <property type="nucleotide sequence ID" value="XM_005719062.1"/>
</dbReference>
<evidence type="ECO:0000313" key="1">
    <source>
        <dbReference type="EMBL" id="CDF39208.1"/>
    </source>
</evidence>
<reference evidence="2" key="1">
    <citation type="journal article" date="2013" name="Proc. Natl. Acad. Sci. U.S.A.">
        <title>Genome structure and metabolic features in the red seaweed Chondrus crispus shed light on evolution of the Archaeplastida.</title>
        <authorList>
            <person name="Collen J."/>
            <person name="Porcel B."/>
            <person name="Carre W."/>
            <person name="Ball S.G."/>
            <person name="Chaparro C."/>
            <person name="Tonon T."/>
            <person name="Barbeyron T."/>
            <person name="Michel G."/>
            <person name="Noel B."/>
            <person name="Valentin K."/>
            <person name="Elias M."/>
            <person name="Artiguenave F."/>
            <person name="Arun A."/>
            <person name="Aury J.M."/>
            <person name="Barbosa-Neto J.F."/>
            <person name="Bothwell J.H."/>
            <person name="Bouget F.Y."/>
            <person name="Brillet L."/>
            <person name="Cabello-Hurtado F."/>
            <person name="Capella-Gutierrez S."/>
            <person name="Charrier B."/>
            <person name="Cladiere L."/>
            <person name="Cock J.M."/>
            <person name="Coelho S.M."/>
            <person name="Colleoni C."/>
            <person name="Czjzek M."/>
            <person name="Da Silva C."/>
            <person name="Delage L."/>
            <person name="Denoeud F."/>
            <person name="Deschamps P."/>
            <person name="Dittami S.M."/>
            <person name="Gabaldon T."/>
            <person name="Gachon C.M."/>
            <person name="Groisillier A."/>
            <person name="Herve C."/>
            <person name="Jabbari K."/>
            <person name="Katinka M."/>
            <person name="Kloareg B."/>
            <person name="Kowalczyk N."/>
            <person name="Labadie K."/>
            <person name="Leblanc C."/>
            <person name="Lopez P.J."/>
            <person name="McLachlan D.H."/>
            <person name="Meslet-Cladiere L."/>
            <person name="Moustafa A."/>
            <person name="Nehr Z."/>
            <person name="Nyvall Collen P."/>
            <person name="Panaud O."/>
            <person name="Partensky F."/>
            <person name="Poulain J."/>
            <person name="Rensing S.A."/>
            <person name="Rousvoal S."/>
            <person name="Samson G."/>
            <person name="Symeonidi A."/>
            <person name="Weissenbach J."/>
            <person name="Zambounis A."/>
            <person name="Wincker P."/>
            <person name="Boyen C."/>
        </authorList>
    </citation>
    <scope>NUCLEOTIDE SEQUENCE [LARGE SCALE GENOMIC DNA]</scope>
    <source>
        <strain evidence="2">cv. Stackhouse</strain>
    </source>
</reference>
<organism evidence="1 2">
    <name type="scientific">Chondrus crispus</name>
    <name type="common">Carrageen Irish moss</name>
    <name type="synonym">Polymorpha crispa</name>
    <dbReference type="NCBI Taxonomy" id="2769"/>
    <lineage>
        <taxon>Eukaryota</taxon>
        <taxon>Rhodophyta</taxon>
        <taxon>Florideophyceae</taxon>
        <taxon>Rhodymeniophycidae</taxon>
        <taxon>Gigartinales</taxon>
        <taxon>Gigartinaceae</taxon>
        <taxon>Chondrus</taxon>
    </lineage>
</organism>
<keyword evidence="2" id="KW-1185">Reference proteome</keyword>
<proteinExistence type="predicted"/>
<dbReference type="Proteomes" id="UP000012073">
    <property type="component" value="Unassembled WGS sequence"/>
</dbReference>